<reference evidence="1 2" key="1">
    <citation type="submission" date="2019-06" db="EMBL/GenBank/DDBJ databases">
        <title>Genome Sequence of the Brown Rot Fungal Pathogen Monilinia fructicola.</title>
        <authorList>
            <person name="De Miccolis Angelini R.M."/>
            <person name="Landi L."/>
            <person name="Abate D."/>
            <person name="Pollastro S."/>
            <person name="Romanazzi G."/>
            <person name="Faretra F."/>
        </authorList>
    </citation>
    <scope>NUCLEOTIDE SEQUENCE [LARGE SCALE GENOMIC DNA]</scope>
    <source>
        <strain evidence="1 2">Mfrc123</strain>
    </source>
</reference>
<accession>A0A5M9JXN9</accession>
<dbReference type="EMBL" id="VICG01000004">
    <property type="protein sequence ID" value="KAA8572919.1"/>
    <property type="molecule type" value="Genomic_DNA"/>
</dbReference>
<dbReference type="AlphaFoldDB" id="A0A5M9JXN9"/>
<comment type="caution">
    <text evidence="1">The sequence shown here is derived from an EMBL/GenBank/DDBJ whole genome shotgun (WGS) entry which is preliminary data.</text>
</comment>
<sequence>MAPQVKRHFICLFKYLQKKHPKSAHLQPACHHSSSHTSEESPFVLWDSRNSSRTYRAVPTTLFTFFLRLPVQYAPINYGAGK</sequence>
<evidence type="ECO:0000313" key="1">
    <source>
        <dbReference type="EMBL" id="KAA8572919.1"/>
    </source>
</evidence>
<protein>
    <submittedName>
        <fullName evidence="1">Uncharacterized protein</fullName>
    </submittedName>
</protein>
<dbReference type="Proteomes" id="UP000322873">
    <property type="component" value="Unassembled WGS sequence"/>
</dbReference>
<keyword evidence="2" id="KW-1185">Reference proteome</keyword>
<gene>
    <name evidence="1" type="ORF">EYC84_003471</name>
</gene>
<name>A0A5M9JXN9_MONFR</name>
<proteinExistence type="predicted"/>
<organism evidence="1 2">
    <name type="scientific">Monilinia fructicola</name>
    <name type="common">Brown rot fungus</name>
    <name type="synonym">Ciboria fructicola</name>
    <dbReference type="NCBI Taxonomy" id="38448"/>
    <lineage>
        <taxon>Eukaryota</taxon>
        <taxon>Fungi</taxon>
        <taxon>Dikarya</taxon>
        <taxon>Ascomycota</taxon>
        <taxon>Pezizomycotina</taxon>
        <taxon>Leotiomycetes</taxon>
        <taxon>Helotiales</taxon>
        <taxon>Sclerotiniaceae</taxon>
        <taxon>Monilinia</taxon>
    </lineage>
</organism>
<evidence type="ECO:0000313" key="2">
    <source>
        <dbReference type="Proteomes" id="UP000322873"/>
    </source>
</evidence>